<sequence>MFQATSNKSKYYSHGRDDGSDPETDEDEEAAEHERRKKEELEAQNPPCIRIIETHNAFRFHILTIDGGTIGCARHTTVQLPEEGAIDEEHIRIFYDHQDPASDNITKGFWLRNQSRHAILVNETVVTRKKTVEINHSDIMLIGDNRLVFHIHK</sequence>
<protein>
    <submittedName>
        <fullName evidence="2">FHA domain-containing protein</fullName>
    </submittedName>
</protein>
<evidence type="ECO:0000313" key="2">
    <source>
        <dbReference type="WBParaSite" id="ES5_v2.g26541.t1"/>
    </source>
</evidence>
<dbReference type="WBParaSite" id="ES5_v2.g26541.t1">
    <property type="protein sequence ID" value="ES5_v2.g26541.t1"/>
    <property type="gene ID" value="ES5_v2.g26541"/>
</dbReference>
<reference evidence="2" key="1">
    <citation type="submission" date="2022-11" db="UniProtKB">
        <authorList>
            <consortium name="WormBaseParasite"/>
        </authorList>
    </citation>
    <scope>IDENTIFICATION</scope>
</reference>
<accession>A0AC34GAC0</accession>
<organism evidence="1 2">
    <name type="scientific">Panagrolaimus sp. ES5</name>
    <dbReference type="NCBI Taxonomy" id="591445"/>
    <lineage>
        <taxon>Eukaryota</taxon>
        <taxon>Metazoa</taxon>
        <taxon>Ecdysozoa</taxon>
        <taxon>Nematoda</taxon>
        <taxon>Chromadorea</taxon>
        <taxon>Rhabditida</taxon>
        <taxon>Tylenchina</taxon>
        <taxon>Panagrolaimomorpha</taxon>
        <taxon>Panagrolaimoidea</taxon>
        <taxon>Panagrolaimidae</taxon>
        <taxon>Panagrolaimus</taxon>
    </lineage>
</organism>
<dbReference type="Proteomes" id="UP000887579">
    <property type="component" value="Unplaced"/>
</dbReference>
<name>A0AC34GAC0_9BILA</name>
<evidence type="ECO:0000313" key="1">
    <source>
        <dbReference type="Proteomes" id="UP000887579"/>
    </source>
</evidence>
<proteinExistence type="predicted"/>